<feature type="compositionally biased region" description="Low complexity" evidence="1">
    <location>
        <begin position="249"/>
        <end position="264"/>
    </location>
</feature>
<sequence length="316" mass="35226">MGLSIGQAKNGPNTKLDTSFFSISSDEDLRSPRTPTYVPEAASLEYIVPFHHIEMATDRVHKPGENKAIPKPPADEPMAWVWICHLCHSRYPLGVTRRCLVDGHYYCSGETDRPSLRRKKKNKSCSSEFDYVAWKAWATWRRKVFHIASNPARTLRGCENCEFPSQCRYPPSPSPLPPQTSTSKADGACASESKKKKKKKKAHEEEKEKEKHSSAHNATTSATTSDGSVDFDQILSNILVQEDCVQTRSVSSQASGTGTTSTTPSRKKESVKRKTSHVPSSLEEDTSREAARLREMVGVDLWGTLEDVDLEKAKVD</sequence>
<feature type="region of interest" description="Disordered" evidence="1">
    <location>
        <begin position="247"/>
        <end position="289"/>
    </location>
</feature>
<feature type="compositionally biased region" description="Low complexity" evidence="1">
    <location>
        <begin position="215"/>
        <end position="225"/>
    </location>
</feature>
<dbReference type="AlphaFoldDB" id="A0A0D2BFJ6"/>
<evidence type="ECO:0000256" key="1">
    <source>
        <dbReference type="SAM" id="MobiDB-lite"/>
    </source>
</evidence>
<dbReference type="GeneID" id="27338172"/>
<organism evidence="2 3">
    <name type="scientific">Exophiala spinifera</name>
    <dbReference type="NCBI Taxonomy" id="91928"/>
    <lineage>
        <taxon>Eukaryota</taxon>
        <taxon>Fungi</taxon>
        <taxon>Dikarya</taxon>
        <taxon>Ascomycota</taxon>
        <taxon>Pezizomycotina</taxon>
        <taxon>Eurotiomycetes</taxon>
        <taxon>Chaetothyriomycetidae</taxon>
        <taxon>Chaetothyriales</taxon>
        <taxon>Herpotrichiellaceae</taxon>
        <taxon>Exophiala</taxon>
    </lineage>
</organism>
<reference evidence="2 3" key="1">
    <citation type="submission" date="2015-01" db="EMBL/GenBank/DDBJ databases">
        <title>The Genome Sequence of Exophiala spinifera CBS89968.</title>
        <authorList>
            <consortium name="The Broad Institute Genomics Platform"/>
            <person name="Cuomo C."/>
            <person name="de Hoog S."/>
            <person name="Gorbushina A."/>
            <person name="Stielow B."/>
            <person name="Teixiera M."/>
            <person name="Abouelleil A."/>
            <person name="Chapman S.B."/>
            <person name="Priest M."/>
            <person name="Young S.K."/>
            <person name="Wortman J."/>
            <person name="Nusbaum C."/>
            <person name="Birren B."/>
        </authorList>
    </citation>
    <scope>NUCLEOTIDE SEQUENCE [LARGE SCALE GENOMIC DNA]</scope>
    <source>
        <strain evidence="2 3">CBS 89968</strain>
    </source>
</reference>
<dbReference type="Proteomes" id="UP000053328">
    <property type="component" value="Unassembled WGS sequence"/>
</dbReference>
<dbReference type="STRING" id="91928.A0A0D2BFJ6"/>
<protein>
    <submittedName>
        <fullName evidence="2">Uncharacterized protein</fullName>
    </submittedName>
</protein>
<gene>
    <name evidence="2" type="ORF">PV08_11089</name>
</gene>
<evidence type="ECO:0000313" key="3">
    <source>
        <dbReference type="Proteomes" id="UP000053328"/>
    </source>
</evidence>
<feature type="compositionally biased region" description="Basic and acidic residues" evidence="1">
    <location>
        <begin position="202"/>
        <end position="213"/>
    </location>
</feature>
<feature type="region of interest" description="Disordered" evidence="1">
    <location>
        <begin position="172"/>
        <end position="227"/>
    </location>
</feature>
<keyword evidence="3" id="KW-1185">Reference proteome</keyword>
<proteinExistence type="predicted"/>
<dbReference type="OrthoDB" id="5396104at2759"/>
<dbReference type="HOGENOM" id="CLU_075599_0_0_1"/>
<name>A0A0D2BFJ6_9EURO</name>
<dbReference type="VEuPathDB" id="FungiDB:PV08_11089"/>
<dbReference type="RefSeq" id="XP_016230345.1">
    <property type="nucleotide sequence ID" value="XM_016385401.1"/>
</dbReference>
<dbReference type="EMBL" id="KN847500">
    <property type="protein sequence ID" value="KIW10129.1"/>
    <property type="molecule type" value="Genomic_DNA"/>
</dbReference>
<accession>A0A0D2BFJ6</accession>
<evidence type="ECO:0000313" key="2">
    <source>
        <dbReference type="EMBL" id="KIW10129.1"/>
    </source>
</evidence>